<dbReference type="OrthoDB" id="4837779at2759"/>
<evidence type="ECO:0000313" key="1">
    <source>
        <dbReference type="EMBL" id="KFA69566.1"/>
    </source>
</evidence>
<feature type="non-terminal residue" evidence="1">
    <location>
        <position position="1"/>
    </location>
</feature>
<reference evidence="1 2" key="1">
    <citation type="journal article" date="2014" name="BMC Genomics">
        <title>Comparative genome sequencing reveals chemotype-specific gene clusters in the toxigenic black mold Stachybotrys.</title>
        <authorList>
            <person name="Semeiks J."/>
            <person name="Borek D."/>
            <person name="Otwinowski Z."/>
            <person name="Grishin N.V."/>
        </authorList>
    </citation>
    <scope>NUCLEOTIDE SEQUENCE [LARGE SCALE GENOMIC DNA]</scope>
    <source>
        <strain evidence="1 2">IBT 40285</strain>
    </source>
</reference>
<dbReference type="Proteomes" id="UP000028524">
    <property type="component" value="Unassembled WGS sequence"/>
</dbReference>
<dbReference type="InParanoid" id="A0A084R031"/>
<proteinExistence type="predicted"/>
<feature type="non-terminal residue" evidence="1">
    <location>
        <position position="109"/>
    </location>
</feature>
<organism evidence="1 2">
    <name type="scientific">Stachybotrys chlorohalonatus (strain IBT 40285)</name>
    <dbReference type="NCBI Taxonomy" id="1283841"/>
    <lineage>
        <taxon>Eukaryota</taxon>
        <taxon>Fungi</taxon>
        <taxon>Dikarya</taxon>
        <taxon>Ascomycota</taxon>
        <taxon>Pezizomycotina</taxon>
        <taxon>Sordariomycetes</taxon>
        <taxon>Hypocreomycetidae</taxon>
        <taxon>Hypocreales</taxon>
        <taxon>Stachybotryaceae</taxon>
        <taxon>Stachybotrys</taxon>
    </lineage>
</organism>
<keyword evidence="2" id="KW-1185">Reference proteome</keyword>
<dbReference type="AlphaFoldDB" id="A0A084R031"/>
<evidence type="ECO:0008006" key="3">
    <source>
        <dbReference type="Google" id="ProtNLM"/>
    </source>
</evidence>
<name>A0A084R031_STAC4</name>
<protein>
    <recommendedName>
        <fullName evidence="3">HAT C-terminal dimerisation domain-containing protein</fullName>
    </recommendedName>
</protein>
<dbReference type="HOGENOM" id="CLU_132751_0_0_1"/>
<gene>
    <name evidence="1" type="ORF">S40285_07964</name>
</gene>
<dbReference type="EMBL" id="KL659427">
    <property type="protein sequence ID" value="KFA69566.1"/>
    <property type="molecule type" value="Genomic_DNA"/>
</dbReference>
<evidence type="ECO:0000313" key="2">
    <source>
        <dbReference type="Proteomes" id="UP000028524"/>
    </source>
</evidence>
<accession>A0A084R031</accession>
<sequence length="109" mass="12483">EDLKHWRAKGPIGKLHNIVKFIWASPQHTEAFKAHAREQEEAKVYKLAEESTAELKVIQNNSTRWNSTYMMIEHALLKQLELNSFIQELGLEADASKRAPIANILTSDD</sequence>